<dbReference type="EMBL" id="CAJPVJ010002640">
    <property type="protein sequence ID" value="CAG2166588.1"/>
    <property type="molecule type" value="Genomic_DNA"/>
</dbReference>
<evidence type="ECO:0000313" key="1">
    <source>
        <dbReference type="EMBL" id="CAD7647150.1"/>
    </source>
</evidence>
<protein>
    <submittedName>
        <fullName evidence="1">Uncharacterized protein</fullName>
    </submittedName>
</protein>
<dbReference type="AlphaFoldDB" id="A0A7R9LSS8"/>
<reference evidence="1" key="1">
    <citation type="submission" date="2020-11" db="EMBL/GenBank/DDBJ databases">
        <authorList>
            <person name="Tran Van P."/>
        </authorList>
    </citation>
    <scope>NUCLEOTIDE SEQUENCE</scope>
</reference>
<sequence>MVGIYSHQVYPPIPANVPMQQMGAMQQPMPPPIKPGAVSTHTRGSTRCYICSWSIMQCSDFNCYNNPDICTNNNFSPSLVQQADCPSGCEQFVITDPNGIVQQWRRNCAPGLLI</sequence>
<gene>
    <name evidence="1" type="ORF">ONB1V03_LOCUS6103</name>
</gene>
<proteinExistence type="predicted"/>
<dbReference type="Proteomes" id="UP000728032">
    <property type="component" value="Unassembled WGS sequence"/>
</dbReference>
<keyword evidence="2" id="KW-1185">Reference proteome</keyword>
<dbReference type="OrthoDB" id="6514958at2759"/>
<accession>A0A7R9LSS8</accession>
<dbReference type="EMBL" id="OC917465">
    <property type="protein sequence ID" value="CAD7647150.1"/>
    <property type="molecule type" value="Genomic_DNA"/>
</dbReference>
<name>A0A7R9LSS8_9ACAR</name>
<organism evidence="1">
    <name type="scientific">Oppiella nova</name>
    <dbReference type="NCBI Taxonomy" id="334625"/>
    <lineage>
        <taxon>Eukaryota</taxon>
        <taxon>Metazoa</taxon>
        <taxon>Ecdysozoa</taxon>
        <taxon>Arthropoda</taxon>
        <taxon>Chelicerata</taxon>
        <taxon>Arachnida</taxon>
        <taxon>Acari</taxon>
        <taxon>Acariformes</taxon>
        <taxon>Sarcoptiformes</taxon>
        <taxon>Oribatida</taxon>
        <taxon>Brachypylina</taxon>
        <taxon>Oppioidea</taxon>
        <taxon>Oppiidae</taxon>
        <taxon>Oppiella</taxon>
    </lineage>
</organism>
<evidence type="ECO:0000313" key="2">
    <source>
        <dbReference type="Proteomes" id="UP000728032"/>
    </source>
</evidence>